<dbReference type="Pfam" id="PF00072">
    <property type="entry name" value="Response_reg"/>
    <property type="match status" value="1"/>
</dbReference>
<dbReference type="RefSeq" id="WP_073484237.1">
    <property type="nucleotide sequence ID" value="NZ_FQVN01000005.1"/>
</dbReference>
<keyword evidence="11" id="KW-1185">Reference proteome</keyword>
<dbReference type="Proteomes" id="UP000184501">
    <property type="component" value="Unassembled WGS sequence"/>
</dbReference>
<dbReference type="SMART" id="SM00862">
    <property type="entry name" value="Trans_reg_C"/>
    <property type="match status" value="1"/>
</dbReference>
<keyword evidence="3" id="KW-0805">Transcription regulation</keyword>
<dbReference type="GO" id="GO:0000976">
    <property type="term" value="F:transcription cis-regulatory region binding"/>
    <property type="evidence" value="ECO:0007669"/>
    <property type="project" value="TreeGrafter"/>
</dbReference>
<feature type="DNA-binding region" description="OmpR/PhoB-type" evidence="7">
    <location>
        <begin position="133"/>
        <end position="230"/>
    </location>
</feature>
<dbReference type="GO" id="GO:0000156">
    <property type="term" value="F:phosphorelay response regulator activity"/>
    <property type="evidence" value="ECO:0007669"/>
    <property type="project" value="TreeGrafter"/>
</dbReference>
<evidence type="ECO:0000256" key="7">
    <source>
        <dbReference type="PROSITE-ProRule" id="PRU01091"/>
    </source>
</evidence>
<dbReference type="Gene3D" id="3.40.50.2300">
    <property type="match status" value="1"/>
</dbReference>
<dbReference type="SMART" id="SM00448">
    <property type="entry name" value="REC"/>
    <property type="match status" value="1"/>
</dbReference>
<dbReference type="STRING" id="2017.SAMN05444320_105194"/>
<evidence type="ECO:0000259" key="8">
    <source>
        <dbReference type="PROSITE" id="PS50110"/>
    </source>
</evidence>
<dbReference type="PANTHER" id="PTHR48111">
    <property type="entry name" value="REGULATOR OF RPOS"/>
    <property type="match status" value="1"/>
</dbReference>
<evidence type="ECO:0000256" key="1">
    <source>
        <dbReference type="ARBA" id="ARBA00022553"/>
    </source>
</evidence>
<sequence length="233" mass="26364">MNNTGERASGTLLVVDDEPGIRELLTLGLRFVGYEVLTADRADQALATARRRRPDALVVDVMLPDVDGFELTRRLREEGTRAPVLFLSARADTTDKITGLSLGDDYVTKPFSLEEVVARIRNLLNRQPVPVVGTTLRFHDLQLDVATLDVRRGDRPIRLSPTEFRLLRYLMRNAGRVVSKARIVEDVWECGFSRQPNIVESYISFLRRKVDREDPPLIHTLRGMGYSLRLPPG</sequence>
<feature type="domain" description="OmpR/PhoB-type" evidence="9">
    <location>
        <begin position="133"/>
        <end position="230"/>
    </location>
</feature>
<dbReference type="Pfam" id="PF00486">
    <property type="entry name" value="Trans_reg_C"/>
    <property type="match status" value="1"/>
</dbReference>
<feature type="modified residue" description="4-aspartylphosphate" evidence="6">
    <location>
        <position position="60"/>
    </location>
</feature>
<dbReference type="InterPro" id="IPR036388">
    <property type="entry name" value="WH-like_DNA-bd_sf"/>
</dbReference>
<dbReference type="Gene3D" id="6.10.250.690">
    <property type="match status" value="1"/>
</dbReference>
<keyword evidence="2" id="KW-0902">Two-component regulatory system</keyword>
<dbReference type="FunFam" id="1.10.10.10:FF:000005">
    <property type="entry name" value="Two-component system response regulator"/>
    <property type="match status" value="1"/>
</dbReference>
<evidence type="ECO:0000313" key="11">
    <source>
        <dbReference type="Proteomes" id="UP000184501"/>
    </source>
</evidence>
<gene>
    <name evidence="10" type="ORF">SAMN05444320_105194</name>
</gene>
<dbReference type="CDD" id="cd00383">
    <property type="entry name" value="trans_reg_C"/>
    <property type="match status" value="1"/>
</dbReference>
<dbReference type="Gene3D" id="1.10.10.10">
    <property type="entry name" value="Winged helix-like DNA-binding domain superfamily/Winged helix DNA-binding domain"/>
    <property type="match status" value="1"/>
</dbReference>
<evidence type="ECO:0000313" key="10">
    <source>
        <dbReference type="EMBL" id="SHF84230.1"/>
    </source>
</evidence>
<dbReference type="InterPro" id="IPR011006">
    <property type="entry name" value="CheY-like_superfamily"/>
</dbReference>
<dbReference type="InterPro" id="IPR001789">
    <property type="entry name" value="Sig_transdc_resp-reg_receiver"/>
</dbReference>
<keyword evidence="5" id="KW-0804">Transcription</keyword>
<dbReference type="InterPro" id="IPR001867">
    <property type="entry name" value="OmpR/PhoB-type_DNA-bd"/>
</dbReference>
<keyword evidence="1 6" id="KW-0597">Phosphoprotein</keyword>
<proteinExistence type="predicted"/>
<evidence type="ECO:0000256" key="5">
    <source>
        <dbReference type="ARBA" id="ARBA00023163"/>
    </source>
</evidence>
<name>A0A1M5EY57_STRHI</name>
<dbReference type="GO" id="GO:0005829">
    <property type="term" value="C:cytosol"/>
    <property type="evidence" value="ECO:0007669"/>
    <property type="project" value="TreeGrafter"/>
</dbReference>
<organism evidence="10 11">
    <name type="scientific">Streptoalloteichus hindustanus</name>
    <dbReference type="NCBI Taxonomy" id="2017"/>
    <lineage>
        <taxon>Bacteria</taxon>
        <taxon>Bacillati</taxon>
        <taxon>Actinomycetota</taxon>
        <taxon>Actinomycetes</taxon>
        <taxon>Pseudonocardiales</taxon>
        <taxon>Pseudonocardiaceae</taxon>
        <taxon>Streptoalloteichus</taxon>
    </lineage>
</organism>
<evidence type="ECO:0000256" key="6">
    <source>
        <dbReference type="PROSITE-ProRule" id="PRU00169"/>
    </source>
</evidence>
<dbReference type="SUPFAM" id="SSF52172">
    <property type="entry name" value="CheY-like"/>
    <property type="match status" value="1"/>
</dbReference>
<evidence type="ECO:0000256" key="2">
    <source>
        <dbReference type="ARBA" id="ARBA00023012"/>
    </source>
</evidence>
<dbReference type="PROSITE" id="PS51755">
    <property type="entry name" value="OMPR_PHOB"/>
    <property type="match status" value="1"/>
</dbReference>
<evidence type="ECO:0000256" key="4">
    <source>
        <dbReference type="ARBA" id="ARBA00023125"/>
    </source>
</evidence>
<dbReference type="OrthoDB" id="9812490at2"/>
<dbReference type="InterPro" id="IPR039420">
    <property type="entry name" value="WalR-like"/>
</dbReference>
<dbReference type="AlphaFoldDB" id="A0A1M5EY57"/>
<dbReference type="GO" id="GO:0006355">
    <property type="term" value="P:regulation of DNA-templated transcription"/>
    <property type="evidence" value="ECO:0007669"/>
    <property type="project" value="InterPro"/>
</dbReference>
<dbReference type="PANTHER" id="PTHR48111:SF28">
    <property type="entry name" value="TRANSCRIPTIONAL REGULATORY PROTEIN TCRX-RELATED"/>
    <property type="match status" value="1"/>
</dbReference>
<accession>A0A1M5EY57</accession>
<reference evidence="10 11" key="1">
    <citation type="submission" date="2016-11" db="EMBL/GenBank/DDBJ databases">
        <authorList>
            <person name="Jaros S."/>
            <person name="Januszkiewicz K."/>
            <person name="Wedrychowicz H."/>
        </authorList>
    </citation>
    <scope>NUCLEOTIDE SEQUENCE [LARGE SCALE GENOMIC DNA]</scope>
    <source>
        <strain evidence="10 11">DSM 44523</strain>
    </source>
</reference>
<feature type="domain" description="Response regulatory" evidence="8">
    <location>
        <begin position="11"/>
        <end position="124"/>
    </location>
</feature>
<evidence type="ECO:0000259" key="9">
    <source>
        <dbReference type="PROSITE" id="PS51755"/>
    </source>
</evidence>
<dbReference type="GO" id="GO:0032993">
    <property type="term" value="C:protein-DNA complex"/>
    <property type="evidence" value="ECO:0007669"/>
    <property type="project" value="TreeGrafter"/>
</dbReference>
<dbReference type="PROSITE" id="PS50110">
    <property type="entry name" value="RESPONSE_REGULATORY"/>
    <property type="match status" value="1"/>
</dbReference>
<protein>
    <submittedName>
        <fullName evidence="10">Two-component system, OmpR family, response regulator</fullName>
    </submittedName>
</protein>
<evidence type="ECO:0000256" key="3">
    <source>
        <dbReference type="ARBA" id="ARBA00023015"/>
    </source>
</evidence>
<keyword evidence="4 7" id="KW-0238">DNA-binding</keyword>
<dbReference type="EMBL" id="FQVN01000005">
    <property type="protein sequence ID" value="SHF84230.1"/>
    <property type="molecule type" value="Genomic_DNA"/>
</dbReference>